<reference evidence="2" key="1">
    <citation type="journal article" date="2019" name="Int. J. Syst. Evol. Microbiol.">
        <title>The Global Catalogue of Microorganisms (GCM) 10K type strain sequencing project: providing services to taxonomists for standard genome sequencing and annotation.</title>
        <authorList>
            <consortium name="The Broad Institute Genomics Platform"/>
            <consortium name="The Broad Institute Genome Sequencing Center for Infectious Disease"/>
            <person name="Wu L."/>
            <person name="Ma J."/>
        </authorList>
    </citation>
    <scope>NUCLEOTIDE SEQUENCE [LARGE SCALE GENOMIC DNA]</scope>
    <source>
        <strain evidence="2">KCTC 12708</strain>
    </source>
</reference>
<evidence type="ECO:0000313" key="1">
    <source>
        <dbReference type="EMBL" id="GGZ58406.1"/>
    </source>
</evidence>
<name>A0ABQ3BUW4_9FLAO</name>
<accession>A0ABQ3BUW4</accession>
<evidence type="ECO:0000313" key="2">
    <source>
        <dbReference type="Proteomes" id="UP000615593"/>
    </source>
</evidence>
<sequence>MKKWIRYLVAIIALTIIFSCKSNSYTTELRANFTKQEIADLKKITEFFKTEMCVQRDTDFKTCYEQIPHESLMAAGNPFWLRIDFEKQKELYKHISPSTFNKIWSFGKTTYPDSEVVYKSIGAVYNGAYQKFLSDIGKTNDPINKYAIKIAETGDVNFLYLNYGIILRHKKKFNLENPHIQLILAIHYLSLNDEAKRKEKWEAE</sequence>
<dbReference type="GeneID" id="94369660"/>
<dbReference type="Proteomes" id="UP000615593">
    <property type="component" value="Unassembled WGS sequence"/>
</dbReference>
<proteinExistence type="predicted"/>
<dbReference type="RefSeq" id="WP_051191278.1">
    <property type="nucleotide sequence ID" value="NZ_BMWY01000005.1"/>
</dbReference>
<dbReference type="EMBL" id="BMWY01000005">
    <property type="protein sequence ID" value="GGZ58406.1"/>
    <property type="molecule type" value="Genomic_DNA"/>
</dbReference>
<dbReference type="PROSITE" id="PS51257">
    <property type="entry name" value="PROKAR_LIPOPROTEIN"/>
    <property type="match status" value="1"/>
</dbReference>
<gene>
    <name evidence="1" type="ORF">GCM10008088_19970</name>
</gene>
<keyword evidence="2" id="KW-1185">Reference proteome</keyword>
<comment type="caution">
    <text evidence="1">The sequence shown here is derived from an EMBL/GenBank/DDBJ whole genome shotgun (WGS) entry which is preliminary data.</text>
</comment>
<protein>
    <recommendedName>
        <fullName evidence="3">Lipoprotein</fullName>
    </recommendedName>
</protein>
<organism evidence="1 2">
    <name type="scientific">Mesonia mobilis</name>
    <dbReference type="NCBI Taxonomy" id="369791"/>
    <lineage>
        <taxon>Bacteria</taxon>
        <taxon>Pseudomonadati</taxon>
        <taxon>Bacteroidota</taxon>
        <taxon>Flavobacteriia</taxon>
        <taxon>Flavobacteriales</taxon>
        <taxon>Flavobacteriaceae</taxon>
        <taxon>Mesonia</taxon>
    </lineage>
</organism>
<evidence type="ECO:0008006" key="3">
    <source>
        <dbReference type="Google" id="ProtNLM"/>
    </source>
</evidence>